<sequence>MRISELSGRSGASIPTIKFYVREGLMAPGRVMNGRHAEYDDDHVARIHLIKTLTVMGRMTISAARDALRAIDERGIEVRGLCSVVNDALFGEPAGTADLPLRGGVRQRIDAFIAQLGWQVDDDSPSRVTLSQVFTALERLGGDGAHADVEALAPYALAAARLADLEKRALPRSVDSTQEAGRAVARAVLHEVALSSLRRMAREHLIASWDEEQGVRPVRPDDAPTIRTVI</sequence>
<dbReference type="GO" id="GO:0003677">
    <property type="term" value="F:DNA binding"/>
    <property type="evidence" value="ECO:0007669"/>
    <property type="project" value="UniProtKB-KW"/>
</dbReference>
<name>A0A919SMV1_9ACTN</name>
<evidence type="ECO:0000313" key="4">
    <source>
        <dbReference type="Proteomes" id="UP000681340"/>
    </source>
</evidence>
<keyword evidence="4" id="KW-1185">Reference proteome</keyword>
<dbReference type="PROSITE" id="PS50937">
    <property type="entry name" value="HTH_MERR_2"/>
    <property type="match status" value="1"/>
</dbReference>
<dbReference type="Proteomes" id="UP000681340">
    <property type="component" value="Unassembled WGS sequence"/>
</dbReference>
<evidence type="ECO:0000256" key="1">
    <source>
        <dbReference type="ARBA" id="ARBA00023125"/>
    </source>
</evidence>
<evidence type="ECO:0000313" key="3">
    <source>
        <dbReference type="EMBL" id="GIM74404.1"/>
    </source>
</evidence>
<accession>A0A919SMV1</accession>
<feature type="domain" description="HTH merR-type" evidence="2">
    <location>
        <begin position="1"/>
        <end position="70"/>
    </location>
</feature>
<comment type="caution">
    <text evidence="3">The sequence shown here is derived from an EMBL/GenBank/DDBJ whole genome shotgun (WGS) entry which is preliminary data.</text>
</comment>
<dbReference type="InterPro" id="IPR009061">
    <property type="entry name" value="DNA-bd_dom_put_sf"/>
</dbReference>
<dbReference type="InterPro" id="IPR047057">
    <property type="entry name" value="MerR_fam"/>
</dbReference>
<dbReference type="RefSeq" id="WP_212991990.1">
    <property type="nucleotide sequence ID" value="NZ_BAABEA010000030.1"/>
</dbReference>
<dbReference type="PANTHER" id="PTHR30204">
    <property type="entry name" value="REDOX-CYCLING DRUG-SENSING TRANSCRIPTIONAL ACTIVATOR SOXR"/>
    <property type="match status" value="1"/>
</dbReference>
<reference evidence="3" key="1">
    <citation type="submission" date="2021-03" db="EMBL/GenBank/DDBJ databases">
        <title>Whole genome shotgun sequence of Actinoplanes auranticolor NBRC 12245.</title>
        <authorList>
            <person name="Komaki H."/>
            <person name="Tamura T."/>
        </authorList>
    </citation>
    <scope>NUCLEOTIDE SEQUENCE</scope>
    <source>
        <strain evidence="3">NBRC 12245</strain>
    </source>
</reference>
<dbReference type="Gene3D" id="1.10.1660.10">
    <property type="match status" value="1"/>
</dbReference>
<proteinExistence type="predicted"/>
<dbReference type="PANTHER" id="PTHR30204:SF98">
    <property type="entry name" value="HTH-TYPE TRANSCRIPTIONAL REGULATOR ADHR"/>
    <property type="match status" value="1"/>
</dbReference>
<evidence type="ECO:0000259" key="2">
    <source>
        <dbReference type="PROSITE" id="PS50937"/>
    </source>
</evidence>
<dbReference type="EMBL" id="BOQL01000050">
    <property type="protein sequence ID" value="GIM74404.1"/>
    <property type="molecule type" value="Genomic_DNA"/>
</dbReference>
<keyword evidence="1" id="KW-0238">DNA-binding</keyword>
<dbReference type="SMART" id="SM00422">
    <property type="entry name" value="HTH_MERR"/>
    <property type="match status" value="1"/>
</dbReference>
<organism evidence="3 4">
    <name type="scientific">Actinoplanes auranticolor</name>
    <dbReference type="NCBI Taxonomy" id="47988"/>
    <lineage>
        <taxon>Bacteria</taxon>
        <taxon>Bacillati</taxon>
        <taxon>Actinomycetota</taxon>
        <taxon>Actinomycetes</taxon>
        <taxon>Micromonosporales</taxon>
        <taxon>Micromonosporaceae</taxon>
        <taxon>Actinoplanes</taxon>
    </lineage>
</organism>
<gene>
    <name evidence="3" type="ORF">Aau02nite_60810</name>
</gene>
<dbReference type="Pfam" id="PF13411">
    <property type="entry name" value="MerR_1"/>
    <property type="match status" value="1"/>
</dbReference>
<dbReference type="SUPFAM" id="SSF46955">
    <property type="entry name" value="Putative DNA-binding domain"/>
    <property type="match status" value="1"/>
</dbReference>
<dbReference type="InterPro" id="IPR000551">
    <property type="entry name" value="MerR-type_HTH_dom"/>
</dbReference>
<dbReference type="PRINTS" id="PR00040">
    <property type="entry name" value="HTHMERR"/>
</dbReference>
<dbReference type="GO" id="GO:0003700">
    <property type="term" value="F:DNA-binding transcription factor activity"/>
    <property type="evidence" value="ECO:0007669"/>
    <property type="project" value="InterPro"/>
</dbReference>
<dbReference type="AlphaFoldDB" id="A0A919SMV1"/>
<protein>
    <submittedName>
        <fullName evidence="3">MerR family transcriptional regulator</fullName>
    </submittedName>
</protein>